<dbReference type="Proteomes" id="UP001558613">
    <property type="component" value="Unassembled WGS sequence"/>
</dbReference>
<comment type="caution">
    <text evidence="2">The sequence shown here is derived from an EMBL/GenBank/DDBJ whole genome shotgun (WGS) entry which is preliminary data.</text>
</comment>
<feature type="compositionally biased region" description="Polar residues" evidence="1">
    <location>
        <begin position="25"/>
        <end position="36"/>
    </location>
</feature>
<protein>
    <submittedName>
        <fullName evidence="2">Uncharacterized protein</fullName>
    </submittedName>
</protein>
<evidence type="ECO:0000313" key="3">
    <source>
        <dbReference type="Proteomes" id="UP001558613"/>
    </source>
</evidence>
<evidence type="ECO:0000313" key="2">
    <source>
        <dbReference type="EMBL" id="KAL1262070.1"/>
    </source>
</evidence>
<proteinExistence type="predicted"/>
<keyword evidence="3" id="KW-1185">Reference proteome</keyword>
<accession>A0ABR3MAD0</accession>
<feature type="region of interest" description="Disordered" evidence="1">
    <location>
        <begin position="25"/>
        <end position="51"/>
    </location>
</feature>
<evidence type="ECO:0000256" key="1">
    <source>
        <dbReference type="SAM" id="MobiDB-lite"/>
    </source>
</evidence>
<dbReference type="EMBL" id="JAYMGO010000014">
    <property type="protein sequence ID" value="KAL1262070.1"/>
    <property type="molecule type" value="Genomic_DNA"/>
</dbReference>
<sequence>MLRTEYTHSQTLQIVIQPQYSHQSYQHTAKSVNGPTSKEDNHLRRNRSQPQKLMNSSRLALSLSLGHTLRGLWLLLRSLWVSLCPIVEKTLLWGGPPLRPVSSYCSHTLKHNPAYPGIKG</sequence>
<reference evidence="2 3" key="1">
    <citation type="submission" date="2023-09" db="EMBL/GenBank/DDBJ databases">
        <authorList>
            <person name="Wang M."/>
        </authorList>
    </citation>
    <scope>NUCLEOTIDE SEQUENCE [LARGE SCALE GENOMIC DNA]</scope>
    <source>
        <strain evidence="2">GT-2023</strain>
        <tissue evidence="2">Liver</tissue>
    </source>
</reference>
<gene>
    <name evidence="2" type="ORF">QQF64_007335</name>
</gene>
<name>A0ABR3MAD0_9TELE</name>
<organism evidence="2 3">
    <name type="scientific">Cirrhinus molitorella</name>
    <name type="common">mud carp</name>
    <dbReference type="NCBI Taxonomy" id="172907"/>
    <lineage>
        <taxon>Eukaryota</taxon>
        <taxon>Metazoa</taxon>
        <taxon>Chordata</taxon>
        <taxon>Craniata</taxon>
        <taxon>Vertebrata</taxon>
        <taxon>Euteleostomi</taxon>
        <taxon>Actinopterygii</taxon>
        <taxon>Neopterygii</taxon>
        <taxon>Teleostei</taxon>
        <taxon>Ostariophysi</taxon>
        <taxon>Cypriniformes</taxon>
        <taxon>Cyprinidae</taxon>
        <taxon>Labeoninae</taxon>
        <taxon>Labeonini</taxon>
        <taxon>Cirrhinus</taxon>
    </lineage>
</organism>